<dbReference type="Proteomes" id="UP000887565">
    <property type="component" value="Unplaced"/>
</dbReference>
<organism evidence="2 3">
    <name type="scientific">Romanomermis culicivorax</name>
    <name type="common">Nematode worm</name>
    <dbReference type="NCBI Taxonomy" id="13658"/>
    <lineage>
        <taxon>Eukaryota</taxon>
        <taxon>Metazoa</taxon>
        <taxon>Ecdysozoa</taxon>
        <taxon>Nematoda</taxon>
        <taxon>Enoplea</taxon>
        <taxon>Dorylaimia</taxon>
        <taxon>Mermithida</taxon>
        <taxon>Mermithoidea</taxon>
        <taxon>Mermithidae</taxon>
        <taxon>Romanomermis</taxon>
    </lineage>
</organism>
<protein>
    <submittedName>
        <fullName evidence="3">Uncharacterized protein</fullName>
    </submittedName>
</protein>
<evidence type="ECO:0000313" key="3">
    <source>
        <dbReference type="WBParaSite" id="nRc.2.0.1.t38899-RA"/>
    </source>
</evidence>
<evidence type="ECO:0000256" key="1">
    <source>
        <dbReference type="SAM" id="MobiDB-lite"/>
    </source>
</evidence>
<accession>A0A915KJG2</accession>
<proteinExistence type="predicted"/>
<reference evidence="3" key="1">
    <citation type="submission" date="2022-11" db="UniProtKB">
        <authorList>
            <consortium name="WormBaseParasite"/>
        </authorList>
    </citation>
    <scope>IDENTIFICATION</scope>
</reference>
<dbReference type="AlphaFoldDB" id="A0A915KJG2"/>
<keyword evidence="2" id="KW-1185">Reference proteome</keyword>
<name>A0A915KJG2_ROMCU</name>
<feature type="region of interest" description="Disordered" evidence="1">
    <location>
        <begin position="49"/>
        <end position="72"/>
    </location>
</feature>
<feature type="compositionally biased region" description="Basic and acidic residues" evidence="1">
    <location>
        <begin position="49"/>
        <end position="63"/>
    </location>
</feature>
<evidence type="ECO:0000313" key="2">
    <source>
        <dbReference type="Proteomes" id="UP000887565"/>
    </source>
</evidence>
<dbReference type="WBParaSite" id="nRc.2.0.1.t38899-RA">
    <property type="protein sequence ID" value="nRc.2.0.1.t38899-RA"/>
    <property type="gene ID" value="nRc.2.0.1.g38899"/>
</dbReference>
<sequence length="90" mass="10431">MNQLKNQKNNQITSFLLKDNNLKIFNSKAGKFFCAIGWSQIVKLLQKSPDRTESRENGEKEPHLATLLSPHLGKRSRRENTFSINLNYLK</sequence>